<dbReference type="RefSeq" id="WP_011460105.1">
    <property type="nucleotide sequence ID" value="NC_007907.1"/>
</dbReference>
<keyword evidence="2" id="KW-0813">Transport</keyword>
<dbReference type="InterPro" id="IPR017871">
    <property type="entry name" value="ABC_transporter-like_CS"/>
</dbReference>
<comment type="similarity">
    <text evidence="1">Belongs to the ABC transporter superfamily.</text>
</comment>
<proteinExistence type="inferred from homology"/>
<protein>
    <recommendedName>
        <fullName evidence="5">ABC transporter domain-containing protein</fullName>
    </recommendedName>
</protein>
<dbReference type="SUPFAM" id="SSF52540">
    <property type="entry name" value="P-loop containing nucleoside triphosphate hydrolases"/>
    <property type="match status" value="1"/>
</dbReference>
<dbReference type="Proteomes" id="UP000001946">
    <property type="component" value="Chromosome"/>
</dbReference>
<dbReference type="Pfam" id="PF00005">
    <property type="entry name" value="ABC_tran"/>
    <property type="match status" value="1"/>
</dbReference>
<dbReference type="GO" id="GO:0016887">
    <property type="term" value="F:ATP hydrolysis activity"/>
    <property type="evidence" value="ECO:0007669"/>
    <property type="project" value="InterPro"/>
</dbReference>
<dbReference type="HOGENOM" id="CLU_000604_1_2_9"/>
<keyword evidence="7" id="KW-1185">Reference proteome</keyword>
<organism evidence="6 7">
    <name type="scientific">Desulfitobacterium hafniense (strain Y51)</name>
    <dbReference type="NCBI Taxonomy" id="138119"/>
    <lineage>
        <taxon>Bacteria</taxon>
        <taxon>Bacillati</taxon>
        <taxon>Bacillota</taxon>
        <taxon>Clostridia</taxon>
        <taxon>Eubacteriales</taxon>
        <taxon>Desulfitobacteriaceae</taxon>
        <taxon>Desulfitobacterium</taxon>
    </lineage>
</organism>
<keyword evidence="4" id="KW-0067">ATP-binding</keyword>
<dbReference type="InterPro" id="IPR003593">
    <property type="entry name" value="AAA+_ATPase"/>
</dbReference>
<reference evidence="6 7" key="1">
    <citation type="journal article" date="2006" name="J. Bacteriol.">
        <title>Complete genome sequence of the dehalorespiring bacterium Desulfitobacterium hafniense Y51 and comparison with Dehalococcoides ethenogenes 195.</title>
        <authorList>
            <person name="Nonaka H."/>
            <person name="Keresztes G."/>
            <person name="Shinoda Y."/>
            <person name="Ikenaga Y."/>
            <person name="Abe M."/>
            <person name="Naito K."/>
            <person name="Inatomi K."/>
            <person name="Furukawa K."/>
            <person name="Inui M."/>
            <person name="Yukawa H."/>
        </authorList>
    </citation>
    <scope>NUCLEOTIDE SEQUENCE [LARGE SCALE GENOMIC DNA]</scope>
    <source>
        <strain evidence="6 7">Y51</strain>
    </source>
</reference>
<gene>
    <name evidence="6" type="ordered locus">DSY2147</name>
</gene>
<dbReference type="SMART" id="SM00382">
    <property type="entry name" value="AAA"/>
    <property type="match status" value="1"/>
</dbReference>
<dbReference type="PANTHER" id="PTHR43335">
    <property type="entry name" value="ABC TRANSPORTER, ATP-BINDING PROTEIN"/>
    <property type="match status" value="1"/>
</dbReference>
<evidence type="ECO:0000259" key="5">
    <source>
        <dbReference type="PROSITE" id="PS50893"/>
    </source>
</evidence>
<accession>Q24VK6</accession>
<dbReference type="PROSITE" id="PS50893">
    <property type="entry name" value="ABC_TRANSPORTER_2"/>
    <property type="match status" value="1"/>
</dbReference>
<keyword evidence="3" id="KW-0547">Nucleotide-binding</keyword>
<evidence type="ECO:0000313" key="7">
    <source>
        <dbReference type="Proteomes" id="UP000001946"/>
    </source>
</evidence>
<evidence type="ECO:0000256" key="1">
    <source>
        <dbReference type="ARBA" id="ARBA00005417"/>
    </source>
</evidence>
<dbReference type="InterPro" id="IPR027417">
    <property type="entry name" value="P-loop_NTPase"/>
</dbReference>
<dbReference type="GO" id="GO:0005524">
    <property type="term" value="F:ATP binding"/>
    <property type="evidence" value="ECO:0007669"/>
    <property type="project" value="UniProtKB-KW"/>
</dbReference>
<dbReference type="PANTHER" id="PTHR43335:SF4">
    <property type="entry name" value="ABC TRANSPORTER, ATP-BINDING PROTEIN"/>
    <property type="match status" value="1"/>
</dbReference>
<dbReference type="AlphaFoldDB" id="Q24VK6"/>
<evidence type="ECO:0000313" key="6">
    <source>
        <dbReference type="EMBL" id="BAE83936.1"/>
    </source>
</evidence>
<dbReference type="InterPro" id="IPR003439">
    <property type="entry name" value="ABC_transporter-like_ATP-bd"/>
</dbReference>
<dbReference type="EMBL" id="AP008230">
    <property type="protein sequence ID" value="BAE83936.1"/>
    <property type="molecule type" value="Genomic_DNA"/>
</dbReference>
<dbReference type="STRING" id="138119.DSY2147"/>
<sequence>MAAKDVLVIQEVTKKFKNSTALHEVSAAFAAGKIHGIIGRNGSGKTVLFKCICGFMPVTSGQILVNGKKVGVDIQVPENIGIIIEAPGFLPHYSGFNNLKLLSLIHRQIDDTKIKETIKRVGLDPESRKWVSKYSLGMRQRLGIAQAIMEDPAFLILDEPMNGLDKQGVKDVRELLLNLKKEGKTMLIASHNSEDIDQLCDTVFEMDAGVMTRVR</sequence>
<dbReference type="PROSITE" id="PS00211">
    <property type="entry name" value="ABC_TRANSPORTER_1"/>
    <property type="match status" value="1"/>
</dbReference>
<evidence type="ECO:0000256" key="3">
    <source>
        <dbReference type="ARBA" id="ARBA00022741"/>
    </source>
</evidence>
<name>Q24VK6_DESHY</name>
<dbReference type="eggNOG" id="COG1131">
    <property type="taxonomic scope" value="Bacteria"/>
</dbReference>
<dbReference type="KEGG" id="dsy:DSY2147"/>
<evidence type="ECO:0000256" key="2">
    <source>
        <dbReference type="ARBA" id="ARBA00022448"/>
    </source>
</evidence>
<dbReference type="Gene3D" id="3.40.50.300">
    <property type="entry name" value="P-loop containing nucleotide triphosphate hydrolases"/>
    <property type="match status" value="1"/>
</dbReference>
<evidence type="ECO:0000256" key="4">
    <source>
        <dbReference type="ARBA" id="ARBA00022840"/>
    </source>
</evidence>
<feature type="domain" description="ABC transporter" evidence="5">
    <location>
        <begin position="7"/>
        <end position="214"/>
    </location>
</feature>